<accession>A0A4P7NN00</accession>
<evidence type="ECO:0008006" key="4">
    <source>
        <dbReference type="Google" id="ProtNLM"/>
    </source>
</evidence>
<sequence>MSHAVTSSACSFAAVTALIFLGCRTIPRPPPVVYHIKQHPGKGGGQNVRLSLFPGFKGALTRRAKGPKVECMNSTAQPCMESPWVHECHHMAKLPHVYQGACGATMCVECARAAR</sequence>
<evidence type="ECO:0000313" key="2">
    <source>
        <dbReference type="EMBL" id="QBZ63452.1"/>
    </source>
</evidence>
<dbReference type="Proteomes" id="UP000294847">
    <property type="component" value="Chromosome 6"/>
</dbReference>
<gene>
    <name evidence="2" type="ORF">PoMZ_05133</name>
</gene>
<dbReference type="EMBL" id="CP034209">
    <property type="protein sequence ID" value="QBZ63452.1"/>
    <property type="molecule type" value="Genomic_DNA"/>
</dbReference>
<organism evidence="2 3">
    <name type="scientific">Pyricularia oryzae</name>
    <name type="common">Rice blast fungus</name>
    <name type="synonym">Magnaporthe oryzae</name>
    <dbReference type="NCBI Taxonomy" id="318829"/>
    <lineage>
        <taxon>Eukaryota</taxon>
        <taxon>Fungi</taxon>
        <taxon>Dikarya</taxon>
        <taxon>Ascomycota</taxon>
        <taxon>Pezizomycotina</taxon>
        <taxon>Sordariomycetes</taxon>
        <taxon>Sordariomycetidae</taxon>
        <taxon>Magnaporthales</taxon>
        <taxon>Pyriculariaceae</taxon>
        <taxon>Pyricularia</taxon>
    </lineage>
</organism>
<protein>
    <recommendedName>
        <fullName evidence="4">Secreted protein</fullName>
    </recommendedName>
</protein>
<keyword evidence="1" id="KW-0732">Signal</keyword>
<reference evidence="2 3" key="1">
    <citation type="journal article" date="2019" name="Mol. Biol. Evol.">
        <title>Blast fungal genomes show frequent chromosomal changes, gene gains and losses, and effector gene turnover.</title>
        <authorList>
            <person name="Gomez Luciano L.B."/>
            <person name="Jason Tsai I."/>
            <person name="Chuma I."/>
            <person name="Tosa Y."/>
            <person name="Chen Y.H."/>
            <person name="Li J.Y."/>
            <person name="Li M.Y."/>
            <person name="Jade Lu M.Y."/>
            <person name="Nakayashiki H."/>
            <person name="Li W.H."/>
        </authorList>
    </citation>
    <scope>NUCLEOTIDE SEQUENCE [LARGE SCALE GENOMIC DNA]</scope>
    <source>
        <strain evidence="2">MZ5-1-6</strain>
    </source>
</reference>
<evidence type="ECO:0000313" key="3">
    <source>
        <dbReference type="Proteomes" id="UP000294847"/>
    </source>
</evidence>
<proteinExistence type="predicted"/>
<feature type="signal peptide" evidence="1">
    <location>
        <begin position="1"/>
        <end position="25"/>
    </location>
</feature>
<feature type="chain" id="PRO_5020524625" description="Secreted protein" evidence="1">
    <location>
        <begin position="26"/>
        <end position="115"/>
    </location>
</feature>
<evidence type="ECO:0000256" key="1">
    <source>
        <dbReference type="SAM" id="SignalP"/>
    </source>
</evidence>
<name>A0A4P7NN00_PYROR</name>
<dbReference type="AlphaFoldDB" id="A0A4P7NN00"/>